<dbReference type="InterPro" id="IPR002553">
    <property type="entry name" value="Clathrin/coatomer_adapt-like_N"/>
</dbReference>
<evidence type="ECO:0000256" key="5">
    <source>
        <dbReference type="ARBA" id="ARBA00023136"/>
    </source>
</evidence>
<evidence type="ECO:0000256" key="1">
    <source>
        <dbReference type="ARBA" id="ARBA00004308"/>
    </source>
</evidence>
<dbReference type="Pfam" id="PF02055">
    <property type="entry name" value="Glyco_hydro_30"/>
    <property type="match status" value="2"/>
</dbReference>
<protein>
    <recommendedName>
        <fullName evidence="10">Beta-adaptin</fullName>
    </recommendedName>
</protein>
<comment type="similarity">
    <text evidence="2">Belongs to the adaptor complexes large subunit family.</text>
</comment>
<evidence type="ECO:0000313" key="9">
    <source>
        <dbReference type="Proteomes" id="UP001148786"/>
    </source>
</evidence>
<evidence type="ECO:0008006" key="10">
    <source>
        <dbReference type="Google" id="ProtNLM"/>
    </source>
</evidence>
<feature type="domain" description="Clathrin/coatomer adaptor adaptin-like N-terminal" evidence="6">
    <location>
        <begin position="9"/>
        <end position="535"/>
    </location>
</feature>
<dbReference type="InterPro" id="IPR016024">
    <property type="entry name" value="ARM-type_fold"/>
</dbReference>
<dbReference type="InterPro" id="IPR011989">
    <property type="entry name" value="ARM-like"/>
</dbReference>
<keyword evidence="3" id="KW-0813">Transport</keyword>
<dbReference type="GO" id="GO:0030117">
    <property type="term" value="C:membrane coat"/>
    <property type="evidence" value="ECO:0007669"/>
    <property type="project" value="InterPro"/>
</dbReference>
<dbReference type="Gene3D" id="1.25.10.10">
    <property type="entry name" value="Leucine-rich Repeat Variant"/>
    <property type="match status" value="1"/>
</dbReference>
<dbReference type="OrthoDB" id="10254310at2759"/>
<feature type="domain" description="Glycosyl hydrolase family 30 TIM-barrel" evidence="7">
    <location>
        <begin position="895"/>
        <end position="1016"/>
    </location>
</feature>
<dbReference type="Proteomes" id="UP001148786">
    <property type="component" value="Unassembled WGS sequence"/>
</dbReference>
<comment type="caution">
    <text evidence="8">The sequence shown here is derived from an EMBL/GenBank/DDBJ whole genome shotgun (WGS) entry which is preliminary data.</text>
</comment>
<reference evidence="8" key="1">
    <citation type="submission" date="2022-07" db="EMBL/GenBank/DDBJ databases">
        <title>Genome Sequence of Agrocybe chaxingu.</title>
        <authorList>
            <person name="Buettner E."/>
        </authorList>
    </citation>
    <scope>NUCLEOTIDE SEQUENCE</scope>
    <source>
        <strain evidence="8">MP-N11</strain>
    </source>
</reference>
<feature type="domain" description="Glycosyl hydrolase family 30 TIM-barrel" evidence="7">
    <location>
        <begin position="764"/>
        <end position="840"/>
    </location>
</feature>
<dbReference type="SUPFAM" id="SSF51445">
    <property type="entry name" value="(Trans)glycosidases"/>
    <property type="match status" value="1"/>
</dbReference>
<dbReference type="FunFam" id="1.25.10.10:FF:000058">
    <property type="entry name" value="AP complex subunit beta"/>
    <property type="match status" value="1"/>
</dbReference>
<sequence length="1228" mass="134186">MSIRAPRKGENYELSVDLNSEYRDKRKDAIKRTIASMTVGKDVSGLFPDVLKNMQTDDLEQKKLVYLYLMNYAKTQPELVILAVNTFVKDTDDPNPLVRALAIRTMGCLRAEKIIDYLCDPLQKCLRDENPYVRKTAALCVAKLYDLKPELVIDNGFLEQLFEMIADSNPMVVANTVAALTDIHIAAISQPGASPDAGIFSITTSILNKLLIALNECSEWGRVAILNALSRYSAQDDKESEHICERVVPQFQHVNGAVVLAAVKVIMIHMRNVRREELVKQLVRKMAPPLVTLLSSPPEVQWVALRNINLLLQKRPDILSNEMRVFFCKYNDPLYVKVEKLDIMVRLASENNVDALLSELKEYASEVDVDFVRKSIKAIGQTAVKIDAAAERCVNVLLDLIATRVSYVVQEAVVVMKDIFRKYPSTYEGIIPILCSNLDELDEPEAKASLIWIIGEYANTIDNADELLGIFVDTFTEEAYPVQLQTLTAVVKLFLKKPDSSQGIVQKVLNTATRDCDSPDVRDRAYIYWRLLSMDPAAAKAVVLAHRPPISIPRTTVAPALLEELLGEIGTLASVYHKPAETFIGKGRIGADSVRKADVEDQFSTQKALQTVVAGQQAENLLDFDDSTGLEGQPSGLAATQVLSQTPAAANLLAGTSSNPLDDLVSIFGGGGATAPMSATPYGGGAFIGHSGTDTMRLYLIIVLSTLWETATCQQIWDIWQTTWNRSNLFKPLNPRPPLQFVSSGLIGDAHIVVNDNVTYQTVIGFGGSLTDSSALLLKSLKVKISPSRIYASLVNYLFNSTEGANAAGLSYLRMPMGSSDFSASQYSYDDVTGDTCLKEVDANVTPSYVFEVLQDILAINPTTPQSSGEVACGALVSCGFLRRKIGPLLTQGIQPGWMKASNTMNGGTLKPTMVNIYATYLLRALQSLKRNGIEVYAISIQNEPQYSNPTYPSSTLTAVQEARIGSLLKPLLKSHGFPNVKLIGYEHNWSEATEYPVQLMKAAGDAFDGVAFHCYGGKSTSPNAPGYMGRIGGTTSSFIGAIENNAKTALMWNIALDTSGNPKYPGTASCGGPGCRGIVTIKTDGSWNVNQEFYSMAQMSKATIPRDIGGPSGRRIKVEVSGSASWALRVVGFVTGRIKAAEWLRYSLVVMNWNDSVGGWNPTPVRTTIWFRGMQATYTFPVGVSTLWWYAVPLNVSLYGFEVVAVSDGAQVKLEFVDPAGPLLSVA</sequence>
<evidence type="ECO:0000259" key="6">
    <source>
        <dbReference type="Pfam" id="PF01602"/>
    </source>
</evidence>
<dbReference type="InterPro" id="IPR033453">
    <property type="entry name" value="Glyco_hydro_30_TIM-barrel"/>
</dbReference>
<keyword evidence="5" id="KW-0472">Membrane</keyword>
<keyword evidence="9" id="KW-1185">Reference proteome</keyword>
<keyword evidence="4" id="KW-0653">Protein transport</keyword>
<name>A0A9W8KBJ4_9AGAR</name>
<evidence type="ECO:0000259" key="7">
    <source>
        <dbReference type="Pfam" id="PF02055"/>
    </source>
</evidence>
<dbReference type="Pfam" id="PF01602">
    <property type="entry name" value="Adaptin_N"/>
    <property type="match status" value="1"/>
</dbReference>
<dbReference type="InterPro" id="IPR017853">
    <property type="entry name" value="GH"/>
</dbReference>
<evidence type="ECO:0000256" key="4">
    <source>
        <dbReference type="ARBA" id="ARBA00022927"/>
    </source>
</evidence>
<accession>A0A9W8KBJ4</accession>
<dbReference type="EMBL" id="JANKHO010000120">
    <property type="protein sequence ID" value="KAJ3514950.1"/>
    <property type="molecule type" value="Genomic_DNA"/>
</dbReference>
<proteinExistence type="inferred from homology"/>
<evidence type="ECO:0000256" key="2">
    <source>
        <dbReference type="ARBA" id="ARBA00006613"/>
    </source>
</evidence>
<dbReference type="SUPFAM" id="SSF48371">
    <property type="entry name" value="ARM repeat"/>
    <property type="match status" value="1"/>
</dbReference>
<dbReference type="AlphaFoldDB" id="A0A9W8KBJ4"/>
<dbReference type="Gene3D" id="3.20.20.80">
    <property type="entry name" value="Glycosidases"/>
    <property type="match status" value="1"/>
</dbReference>
<comment type="subcellular location">
    <subcellularLocation>
        <location evidence="1">Endomembrane system</location>
    </subcellularLocation>
</comment>
<dbReference type="GO" id="GO:0016192">
    <property type="term" value="P:vesicle-mediated transport"/>
    <property type="evidence" value="ECO:0007669"/>
    <property type="project" value="InterPro"/>
</dbReference>
<organism evidence="8 9">
    <name type="scientific">Agrocybe chaxingu</name>
    <dbReference type="NCBI Taxonomy" id="84603"/>
    <lineage>
        <taxon>Eukaryota</taxon>
        <taxon>Fungi</taxon>
        <taxon>Dikarya</taxon>
        <taxon>Basidiomycota</taxon>
        <taxon>Agaricomycotina</taxon>
        <taxon>Agaricomycetes</taxon>
        <taxon>Agaricomycetidae</taxon>
        <taxon>Agaricales</taxon>
        <taxon>Agaricineae</taxon>
        <taxon>Strophariaceae</taxon>
        <taxon>Agrocybe</taxon>
    </lineage>
</organism>
<dbReference type="GO" id="GO:0012505">
    <property type="term" value="C:endomembrane system"/>
    <property type="evidence" value="ECO:0007669"/>
    <property type="project" value="UniProtKB-SubCell"/>
</dbReference>
<dbReference type="InterPro" id="IPR026739">
    <property type="entry name" value="AP_beta"/>
</dbReference>
<gene>
    <name evidence="8" type="ORF">NLJ89_g2074</name>
</gene>
<dbReference type="PANTHER" id="PTHR11134">
    <property type="entry name" value="ADAPTOR COMPLEX SUBUNIT BETA FAMILY MEMBER"/>
    <property type="match status" value="1"/>
</dbReference>
<evidence type="ECO:0000313" key="8">
    <source>
        <dbReference type="EMBL" id="KAJ3514950.1"/>
    </source>
</evidence>
<dbReference type="GO" id="GO:0006886">
    <property type="term" value="P:intracellular protein transport"/>
    <property type="evidence" value="ECO:0007669"/>
    <property type="project" value="InterPro"/>
</dbReference>
<evidence type="ECO:0000256" key="3">
    <source>
        <dbReference type="ARBA" id="ARBA00022448"/>
    </source>
</evidence>